<organism evidence="1 2">
    <name type="scientific">Novosphingobium aromaticivorans (strain ATCC 700278 / DSM 12444 / CCUG 56034 / CIP 105152 / NBRC 16084 / F199)</name>
    <dbReference type="NCBI Taxonomy" id="279238"/>
    <lineage>
        <taxon>Bacteria</taxon>
        <taxon>Pseudomonadati</taxon>
        <taxon>Pseudomonadota</taxon>
        <taxon>Alphaproteobacteria</taxon>
        <taxon>Sphingomonadales</taxon>
        <taxon>Sphingomonadaceae</taxon>
        <taxon>Novosphingobium</taxon>
    </lineage>
</organism>
<keyword evidence="2" id="KW-1185">Reference proteome</keyword>
<gene>
    <name evidence="1" type="ordered locus">Saro_2713</name>
</gene>
<evidence type="ECO:0000313" key="1">
    <source>
        <dbReference type="EMBL" id="ABD27149.1"/>
    </source>
</evidence>
<dbReference type="RefSeq" id="WP_011446355.1">
    <property type="nucleotide sequence ID" value="NC_007794.1"/>
</dbReference>
<evidence type="ECO:0000313" key="2">
    <source>
        <dbReference type="Proteomes" id="UP000009134"/>
    </source>
</evidence>
<dbReference type="AlphaFoldDB" id="Q2G4S4"/>
<dbReference type="Proteomes" id="UP000009134">
    <property type="component" value="Chromosome"/>
</dbReference>
<dbReference type="EMBL" id="CP000248">
    <property type="protein sequence ID" value="ABD27149.1"/>
    <property type="molecule type" value="Genomic_DNA"/>
</dbReference>
<accession>Q2G4S4</accession>
<dbReference type="STRING" id="279238.Saro_2713"/>
<name>Q2G4S4_NOVAD</name>
<proteinExistence type="predicted"/>
<dbReference type="HOGENOM" id="CLU_2586222_0_0_5"/>
<dbReference type="KEGG" id="nar:Saro_2713"/>
<sequence length="80" mass="8930">MIDEALWLDPTAPYDGPVDADLSDLDPRDTAAFWSEAETHTSATVRASMRPRWPDYRGKVPPDLAAIIIDDIEARRSQCS</sequence>
<reference evidence="2" key="1">
    <citation type="submission" date="2006-01" db="EMBL/GenBank/DDBJ databases">
        <title>Complete sequence of Novosphingobium aromaticivorans DSM 12444.</title>
        <authorList>
            <consortium name="US DOE Joint Genome Institute"/>
            <person name="Copeland A."/>
            <person name="Lucas S."/>
            <person name="Lapidus A."/>
            <person name="Barry K."/>
            <person name="Detter J.C."/>
            <person name="Glavina T."/>
            <person name="Hammon N."/>
            <person name="Israni S."/>
            <person name="Pitluck S."/>
            <person name="Chain P."/>
            <person name="Malfatti S."/>
            <person name="Shin M."/>
            <person name="Vergez L."/>
            <person name="Schmutz J."/>
            <person name="Larimer F."/>
            <person name="Land M."/>
            <person name="Kyrpides N."/>
            <person name="Ivanova N."/>
            <person name="Fredrickson J."/>
            <person name="Balkwill D."/>
            <person name="Romine M.F."/>
            <person name="Richardson P."/>
        </authorList>
    </citation>
    <scope>NUCLEOTIDE SEQUENCE [LARGE SCALE GENOMIC DNA]</scope>
    <source>
        <strain evidence="2">ATCC 700278 / DSM 12444 / CCUG 56034 / CIP 105152 / NBRC 16084 / F199</strain>
    </source>
</reference>
<protein>
    <submittedName>
        <fullName evidence="1">Uncharacterized protein</fullName>
    </submittedName>
</protein>